<dbReference type="GO" id="GO:0005975">
    <property type="term" value="P:carbohydrate metabolic process"/>
    <property type="evidence" value="ECO:0007669"/>
    <property type="project" value="UniProtKB-UniRule"/>
</dbReference>
<comment type="catalytic activity">
    <reaction evidence="1 7">
        <text>6-phospho-D-glucono-1,5-lactone + H2O = 6-phospho-D-gluconate + H(+)</text>
        <dbReference type="Rhea" id="RHEA:12556"/>
        <dbReference type="ChEBI" id="CHEBI:15377"/>
        <dbReference type="ChEBI" id="CHEBI:15378"/>
        <dbReference type="ChEBI" id="CHEBI:57955"/>
        <dbReference type="ChEBI" id="CHEBI:58759"/>
        <dbReference type="EC" id="3.1.1.31"/>
    </reaction>
</comment>
<evidence type="ECO:0000256" key="1">
    <source>
        <dbReference type="ARBA" id="ARBA00000832"/>
    </source>
</evidence>
<dbReference type="Gene3D" id="3.40.50.1360">
    <property type="match status" value="1"/>
</dbReference>
<dbReference type="RefSeq" id="WP_068822795.1">
    <property type="nucleotide sequence ID" value="NZ_LWHJ01000028.1"/>
</dbReference>
<dbReference type="UniPathway" id="UPA00115">
    <property type="reaction ID" value="UER00409"/>
</dbReference>
<evidence type="ECO:0000256" key="4">
    <source>
        <dbReference type="ARBA" id="ARBA00010662"/>
    </source>
</evidence>
<accession>A0A179DE17</accession>
<gene>
    <name evidence="7" type="primary">pgl</name>
    <name evidence="9" type="ORF">A5893_11435</name>
</gene>
<dbReference type="GO" id="GO:0017057">
    <property type="term" value="F:6-phosphogluconolactonase activity"/>
    <property type="evidence" value="ECO:0007669"/>
    <property type="project" value="UniProtKB-UniRule"/>
</dbReference>
<evidence type="ECO:0000256" key="3">
    <source>
        <dbReference type="ARBA" id="ARBA00004961"/>
    </source>
</evidence>
<evidence type="ECO:0000313" key="9">
    <source>
        <dbReference type="EMBL" id="OAQ39271.1"/>
    </source>
</evidence>
<feature type="domain" description="Glucosamine/galactosamine-6-phosphate isomerase" evidence="8">
    <location>
        <begin position="8"/>
        <end position="228"/>
    </location>
</feature>
<keyword evidence="7" id="KW-0378">Hydrolase</keyword>
<dbReference type="InterPro" id="IPR039104">
    <property type="entry name" value="6PGL"/>
</dbReference>
<dbReference type="CDD" id="cd01400">
    <property type="entry name" value="6PGL"/>
    <property type="match status" value="1"/>
</dbReference>
<comment type="pathway">
    <text evidence="3 7">Carbohydrate degradation; pentose phosphate pathway; D-ribulose 5-phosphate from D-glucose 6-phosphate (oxidative stage): step 2/3.</text>
</comment>
<organism evidence="9 10">
    <name type="scientific">Pedobacter psychrophilus</name>
    <dbReference type="NCBI Taxonomy" id="1826909"/>
    <lineage>
        <taxon>Bacteria</taxon>
        <taxon>Pseudomonadati</taxon>
        <taxon>Bacteroidota</taxon>
        <taxon>Sphingobacteriia</taxon>
        <taxon>Sphingobacteriales</taxon>
        <taxon>Sphingobacteriaceae</taxon>
        <taxon>Pedobacter</taxon>
    </lineage>
</organism>
<dbReference type="NCBIfam" id="TIGR01198">
    <property type="entry name" value="pgl"/>
    <property type="match status" value="1"/>
</dbReference>
<dbReference type="EMBL" id="LWHJ01000028">
    <property type="protein sequence ID" value="OAQ39271.1"/>
    <property type="molecule type" value="Genomic_DNA"/>
</dbReference>
<dbReference type="OrthoDB" id="9810967at2"/>
<dbReference type="GO" id="GO:0006098">
    <property type="term" value="P:pentose-phosphate shunt"/>
    <property type="evidence" value="ECO:0007669"/>
    <property type="project" value="UniProtKB-UniPathway"/>
</dbReference>
<dbReference type="PANTHER" id="PTHR11054">
    <property type="entry name" value="6-PHOSPHOGLUCONOLACTONASE"/>
    <property type="match status" value="1"/>
</dbReference>
<comment type="function">
    <text evidence="2 7">Hydrolysis of 6-phosphogluconolactone to 6-phosphogluconate.</text>
</comment>
<dbReference type="Pfam" id="PF01182">
    <property type="entry name" value="Glucosamine_iso"/>
    <property type="match status" value="1"/>
</dbReference>
<evidence type="ECO:0000259" key="8">
    <source>
        <dbReference type="Pfam" id="PF01182"/>
    </source>
</evidence>
<dbReference type="PANTHER" id="PTHR11054:SF0">
    <property type="entry name" value="6-PHOSPHOGLUCONOLACTONASE"/>
    <property type="match status" value="1"/>
</dbReference>
<dbReference type="STRING" id="1826909.A5893_11435"/>
<dbReference type="Proteomes" id="UP000078459">
    <property type="component" value="Unassembled WGS sequence"/>
</dbReference>
<proteinExistence type="inferred from homology"/>
<comment type="caution">
    <text evidence="9">The sequence shown here is derived from an EMBL/GenBank/DDBJ whole genome shotgun (WGS) entry which is preliminary data.</text>
</comment>
<reference evidence="9 10" key="2">
    <citation type="submission" date="2016-06" db="EMBL/GenBank/DDBJ databases">
        <title>Pedobacter psychrophilus sp. nov., isolated from Antarctic fragmentary rock.</title>
        <authorList>
            <person name="Svec P."/>
        </authorList>
    </citation>
    <scope>NUCLEOTIDE SEQUENCE [LARGE SCALE GENOMIC DNA]</scope>
    <source>
        <strain evidence="9 10">CCM 8644</strain>
    </source>
</reference>
<sequence>MKTNVFKTPEEIIPSLANYFVNCANEFINKQGKFSVALSGGNSPKKFYELLASADFKSKIDWKKVDFFFGDERYVPQDDPESNYLMAKTSLFDHLDIEDSQIYKVDTSLDPATAAQDYGRCICQYFDDKPSFDFVLLGLGDDAHTASIFPHTSLVWIDEENVKEVYLEDKQVYRISFTAPLINASKNVVFLTFGASKADAIKAVFEGEKNVDLYPAQLIDPENGELQWFVDEAAVSKLTEKP</sequence>
<evidence type="ECO:0000313" key="10">
    <source>
        <dbReference type="Proteomes" id="UP000078459"/>
    </source>
</evidence>
<dbReference type="SUPFAM" id="SSF100950">
    <property type="entry name" value="NagB/RpiA/CoA transferase-like"/>
    <property type="match status" value="1"/>
</dbReference>
<dbReference type="InterPro" id="IPR037171">
    <property type="entry name" value="NagB/RpiA_transferase-like"/>
</dbReference>
<dbReference type="InterPro" id="IPR006148">
    <property type="entry name" value="Glc/Gal-6P_isomerase"/>
</dbReference>
<evidence type="ECO:0000256" key="2">
    <source>
        <dbReference type="ARBA" id="ARBA00002681"/>
    </source>
</evidence>
<reference evidence="9 10" key="1">
    <citation type="submission" date="2016-04" db="EMBL/GenBank/DDBJ databases">
        <authorList>
            <person name="Evans L.H."/>
            <person name="Alamgir A."/>
            <person name="Owens N."/>
            <person name="Weber N.D."/>
            <person name="Virtaneva K."/>
            <person name="Barbian K."/>
            <person name="Babar A."/>
            <person name="Rosenke K."/>
        </authorList>
    </citation>
    <scope>NUCLEOTIDE SEQUENCE [LARGE SCALE GENOMIC DNA]</scope>
    <source>
        <strain evidence="9 10">CCM 8644</strain>
    </source>
</reference>
<keyword evidence="10" id="KW-1185">Reference proteome</keyword>
<evidence type="ECO:0000256" key="5">
    <source>
        <dbReference type="ARBA" id="ARBA00013198"/>
    </source>
</evidence>
<comment type="similarity">
    <text evidence="4 7">Belongs to the glucosamine/galactosamine-6-phosphate isomerase family. 6-phosphogluconolactonase subfamily.</text>
</comment>
<protein>
    <recommendedName>
        <fullName evidence="6 7">6-phosphogluconolactonase</fullName>
        <shortName evidence="7">6PGL</shortName>
        <ecNumber evidence="5 7">3.1.1.31</ecNumber>
    </recommendedName>
</protein>
<evidence type="ECO:0000256" key="7">
    <source>
        <dbReference type="RuleBase" id="RU365095"/>
    </source>
</evidence>
<evidence type="ECO:0000256" key="6">
    <source>
        <dbReference type="ARBA" id="ARBA00020337"/>
    </source>
</evidence>
<dbReference type="InterPro" id="IPR005900">
    <property type="entry name" value="6-phosphogluconolactonase_DevB"/>
</dbReference>
<dbReference type="AlphaFoldDB" id="A0A179DE17"/>
<name>A0A179DE17_9SPHI</name>
<dbReference type="EC" id="3.1.1.31" evidence="5 7"/>